<dbReference type="InterPro" id="IPR052897">
    <property type="entry name" value="Sec-Metab_Biosynth_Hydrolase"/>
</dbReference>
<reference evidence="2" key="2">
    <citation type="journal article" date="2022" name="Microbiol. Resour. Announc.">
        <title>Metagenome Sequencing to Explore Phylogenomics of Terrestrial Cyanobacteria.</title>
        <authorList>
            <person name="Ward R.D."/>
            <person name="Stajich J.E."/>
            <person name="Johansen J.R."/>
            <person name="Huntemann M."/>
            <person name="Clum A."/>
            <person name="Foster B."/>
            <person name="Foster B."/>
            <person name="Roux S."/>
            <person name="Palaniappan K."/>
            <person name="Varghese N."/>
            <person name="Mukherjee S."/>
            <person name="Reddy T.B.K."/>
            <person name="Daum C."/>
            <person name="Copeland A."/>
            <person name="Chen I.A."/>
            <person name="Ivanova N.N."/>
            <person name="Kyrpides N.C."/>
            <person name="Shapiro N."/>
            <person name="Eloe-Fadrosh E.A."/>
            <person name="Pietrasiak N."/>
        </authorList>
    </citation>
    <scope>NUCLEOTIDE SEQUENCE</scope>
    <source>
        <strain evidence="2">CPER-KK1</strain>
    </source>
</reference>
<dbReference type="Gene3D" id="3.40.50.1820">
    <property type="entry name" value="alpha/beta hydrolase"/>
    <property type="match status" value="1"/>
</dbReference>
<keyword evidence="2" id="KW-0378">Hydrolase</keyword>
<accession>A0A951PNC4</accession>
<dbReference type="PANTHER" id="PTHR37017:SF11">
    <property type="entry name" value="ESTERASE_LIPASE_THIOESTERASE DOMAIN-CONTAINING PROTEIN"/>
    <property type="match status" value="1"/>
</dbReference>
<sequence>MSLFCLVHGAYCGAWCWDLLIPELEARGHKAVAMDLPIEEPEAGAIRYAEVVLQALQGISDDVILVGHSMSGLVIPVVASQHPVRKLVYLAGGIPKVGTSVVERISHGDESDMFNSAAPNKDASEDNALAMELLFHDCKPEVAQWAIPKLRYQASGLVFSEISPLQTMPEVESAYIVCTEDRTFTSVWSKRAAREILGVDAIALQSGHCPQLSRPVELADVLDSITQVDNTEAA</sequence>
<protein>
    <submittedName>
        <fullName evidence="2">Alpha/beta hydrolase</fullName>
    </submittedName>
</protein>
<dbReference type="SUPFAM" id="SSF53474">
    <property type="entry name" value="alpha/beta-Hydrolases"/>
    <property type="match status" value="1"/>
</dbReference>
<dbReference type="AlphaFoldDB" id="A0A951PNC4"/>
<name>A0A951PNC4_9CYAN</name>
<proteinExistence type="predicted"/>
<dbReference type="GO" id="GO:0016787">
    <property type="term" value="F:hydrolase activity"/>
    <property type="evidence" value="ECO:0007669"/>
    <property type="project" value="UniProtKB-KW"/>
</dbReference>
<dbReference type="InterPro" id="IPR000073">
    <property type="entry name" value="AB_hydrolase_1"/>
</dbReference>
<dbReference type="InterPro" id="IPR029058">
    <property type="entry name" value="AB_hydrolase_fold"/>
</dbReference>
<dbReference type="PANTHER" id="PTHR37017">
    <property type="entry name" value="AB HYDROLASE-1 DOMAIN-CONTAINING PROTEIN-RELATED"/>
    <property type="match status" value="1"/>
</dbReference>
<gene>
    <name evidence="2" type="ORF">KME25_19165</name>
</gene>
<evidence type="ECO:0000313" key="3">
    <source>
        <dbReference type="Proteomes" id="UP000753908"/>
    </source>
</evidence>
<evidence type="ECO:0000259" key="1">
    <source>
        <dbReference type="Pfam" id="PF12697"/>
    </source>
</evidence>
<dbReference type="EMBL" id="JAHHIF010000026">
    <property type="protein sequence ID" value="MBW4546543.1"/>
    <property type="molecule type" value="Genomic_DNA"/>
</dbReference>
<comment type="caution">
    <text evidence="2">The sequence shown here is derived from an EMBL/GenBank/DDBJ whole genome shotgun (WGS) entry which is preliminary data.</text>
</comment>
<reference evidence="2" key="1">
    <citation type="submission" date="2021-05" db="EMBL/GenBank/DDBJ databases">
        <authorList>
            <person name="Pietrasiak N."/>
            <person name="Ward R."/>
            <person name="Stajich J.E."/>
            <person name="Kurbessoian T."/>
        </authorList>
    </citation>
    <scope>NUCLEOTIDE SEQUENCE</scope>
    <source>
        <strain evidence="2">CPER-KK1</strain>
    </source>
</reference>
<evidence type="ECO:0000313" key="2">
    <source>
        <dbReference type="EMBL" id="MBW4546543.1"/>
    </source>
</evidence>
<feature type="domain" description="AB hydrolase-1" evidence="1">
    <location>
        <begin position="6"/>
        <end position="221"/>
    </location>
</feature>
<organism evidence="2 3">
    <name type="scientific">Symplocastrum torsivum CPER-KK1</name>
    <dbReference type="NCBI Taxonomy" id="450513"/>
    <lineage>
        <taxon>Bacteria</taxon>
        <taxon>Bacillati</taxon>
        <taxon>Cyanobacteriota</taxon>
        <taxon>Cyanophyceae</taxon>
        <taxon>Oscillatoriophycideae</taxon>
        <taxon>Oscillatoriales</taxon>
        <taxon>Microcoleaceae</taxon>
        <taxon>Symplocastrum</taxon>
    </lineage>
</organism>
<dbReference type="Proteomes" id="UP000753908">
    <property type="component" value="Unassembled WGS sequence"/>
</dbReference>
<dbReference type="Pfam" id="PF12697">
    <property type="entry name" value="Abhydrolase_6"/>
    <property type="match status" value="1"/>
</dbReference>